<accession>A0A4Q9JUZ7</accession>
<evidence type="ECO:0000313" key="2">
    <source>
        <dbReference type="EMBL" id="TBR81767.1"/>
    </source>
</evidence>
<evidence type="ECO:0008006" key="4">
    <source>
        <dbReference type="Google" id="ProtNLM"/>
    </source>
</evidence>
<reference evidence="2 3" key="1">
    <citation type="submission" date="2018-07" db="EMBL/GenBank/DDBJ databases">
        <title>Campylobacter zealandensis sp. nov., isolated from birds and water in New Zealand.</title>
        <authorList>
            <person name="Wilkinson D.A."/>
            <person name="Biggs P.J."/>
            <person name="French N.P."/>
            <person name="Midwinter A.C."/>
        </authorList>
    </citation>
    <scope>NUCLEOTIDE SEQUENCE [LARGE SCALE GENOMIC DNA]</scope>
    <source>
        <strain evidence="2 3">B423b</strain>
    </source>
</reference>
<evidence type="ECO:0000313" key="3">
    <source>
        <dbReference type="Proteomes" id="UP000292583"/>
    </source>
</evidence>
<dbReference type="EMBL" id="QPGR01000003">
    <property type="protein sequence ID" value="TBR81767.1"/>
    <property type="molecule type" value="Genomic_DNA"/>
</dbReference>
<protein>
    <recommendedName>
        <fullName evidence="4">TPM domain-containing protein</fullName>
    </recommendedName>
</protein>
<dbReference type="Proteomes" id="UP000292583">
    <property type="component" value="Unassembled WGS sequence"/>
</dbReference>
<keyword evidence="1" id="KW-0812">Transmembrane</keyword>
<evidence type="ECO:0000256" key="1">
    <source>
        <dbReference type="SAM" id="Phobius"/>
    </source>
</evidence>
<proteinExistence type="predicted"/>
<feature type="transmembrane region" description="Helical" evidence="1">
    <location>
        <begin position="169"/>
        <end position="186"/>
    </location>
</feature>
<name>A0A4Q9JUZ7_9BACT</name>
<keyword evidence="1" id="KW-1133">Transmembrane helix</keyword>
<gene>
    <name evidence="2" type="ORF">DU473_02465</name>
</gene>
<keyword evidence="1" id="KW-0472">Membrane</keyword>
<dbReference type="OrthoDB" id="5362685at2"/>
<comment type="caution">
    <text evidence="2">The sequence shown here is derived from an EMBL/GenBank/DDBJ whole genome shotgun (WGS) entry which is preliminary data.</text>
</comment>
<dbReference type="RefSeq" id="WP_131186468.1">
    <property type="nucleotide sequence ID" value="NZ_QPGR01000003.1"/>
</dbReference>
<organism evidence="2 3">
    <name type="scientific">Campylobacter novaezeelandiae</name>
    <dbReference type="NCBI Taxonomy" id="2267891"/>
    <lineage>
        <taxon>Bacteria</taxon>
        <taxon>Pseudomonadati</taxon>
        <taxon>Campylobacterota</taxon>
        <taxon>Epsilonproteobacteria</taxon>
        <taxon>Campylobacterales</taxon>
        <taxon>Campylobacteraceae</taxon>
        <taxon>Campylobacter</taxon>
    </lineage>
</organism>
<keyword evidence="3" id="KW-1185">Reference proteome</keyword>
<sequence length="196" mass="22291">MRTVLKGIFFAFLFFFPYKIFAFNAIVLNENVLNDKVIKEINLIGKELYDKTGIFVGVAIADQTPFEDLFKLQEQLIKPNVLLILSKISHKVDIIGTKDSLLFFDKNKVLSPYSGTGTILPILTSSKGKDVFNAAVLNGYADICDKIAKYFNLELENSIGNANRDTINILRILIYGFICFSLLYFVQRKMKRKRNG</sequence>
<dbReference type="AlphaFoldDB" id="A0A4Q9JUZ7"/>